<feature type="chain" id="PRO_5038764496" evidence="3">
    <location>
        <begin position="33"/>
        <end position="120"/>
    </location>
</feature>
<proteinExistence type="predicted"/>
<accession>A0A3N6X152</accession>
<feature type="compositionally biased region" description="Low complexity" evidence="1">
    <location>
        <begin position="35"/>
        <end position="52"/>
    </location>
</feature>
<evidence type="ECO:0000313" key="4">
    <source>
        <dbReference type="EMBL" id="RQN07478.1"/>
    </source>
</evidence>
<evidence type="ECO:0000256" key="2">
    <source>
        <dbReference type="SAM" id="Phobius"/>
    </source>
</evidence>
<keyword evidence="2" id="KW-0812">Transmembrane</keyword>
<evidence type="ECO:0000256" key="3">
    <source>
        <dbReference type="SAM" id="SignalP"/>
    </source>
</evidence>
<sequence>MRPTRPTVRGIAASSAAVLVAFLVAVSWPGAAAHARSSSSAPSASVSAGDASTSTSRATVAQPDAHDHEVTAAGDHAQAILVAELLLTVALLGIVALTRGGAALGRRRLPALGRAPPANA</sequence>
<gene>
    <name evidence="4" type="ORF">EHW97_09565</name>
</gene>
<evidence type="ECO:0000256" key="1">
    <source>
        <dbReference type="SAM" id="MobiDB-lite"/>
    </source>
</evidence>
<keyword evidence="2" id="KW-0472">Membrane</keyword>
<evidence type="ECO:0000313" key="5">
    <source>
        <dbReference type="Proteomes" id="UP000275225"/>
    </source>
</evidence>
<dbReference type="Proteomes" id="UP000275225">
    <property type="component" value="Unassembled WGS sequence"/>
</dbReference>
<feature type="region of interest" description="Disordered" evidence="1">
    <location>
        <begin position="35"/>
        <end position="68"/>
    </location>
</feature>
<reference evidence="4 5" key="1">
    <citation type="submission" date="2018-11" db="EMBL/GenBank/DDBJ databases">
        <authorList>
            <person name="Li F."/>
        </authorList>
    </citation>
    <scope>NUCLEOTIDE SEQUENCE [LARGE SCALE GENOMIC DNA]</scope>
    <source>
        <strain evidence="4 5">YS17T</strain>
    </source>
</reference>
<feature type="signal peptide" evidence="3">
    <location>
        <begin position="1"/>
        <end position="32"/>
    </location>
</feature>
<dbReference type="EMBL" id="RQJX01000012">
    <property type="protein sequence ID" value="RQN07478.1"/>
    <property type="molecule type" value="Genomic_DNA"/>
</dbReference>
<keyword evidence="5" id="KW-1185">Reference proteome</keyword>
<protein>
    <submittedName>
        <fullName evidence="4">Uncharacterized protein</fullName>
    </submittedName>
</protein>
<keyword evidence="2" id="KW-1133">Transmembrane helix</keyword>
<feature type="transmembrane region" description="Helical" evidence="2">
    <location>
        <begin position="77"/>
        <end position="98"/>
    </location>
</feature>
<keyword evidence="3" id="KW-0732">Signal</keyword>
<dbReference type="RefSeq" id="WP_124236952.1">
    <property type="nucleotide sequence ID" value="NZ_JBHUFI010000012.1"/>
</dbReference>
<organism evidence="4 5">
    <name type="scientific">Aeromicrobium camelliae</name>
    <dbReference type="NCBI Taxonomy" id="1538144"/>
    <lineage>
        <taxon>Bacteria</taxon>
        <taxon>Bacillati</taxon>
        <taxon>Actinomycetota</taxon>
        <taxon>Actinomycetes</taxon>
        <taxon>Propionibacteriales</taxon>
        <taxon>Nocardioidaceae</taxon>
        <taxon>Aeromicrobium</taxon>
    </lineage>
</organism>
<dbReference type="AlphaFoldDB" id="A0A3N6X152"/>
<name>A0A3N6X152_9ACTN</name>
<comment type="caution">
    <text evidence="4">The sequence shown here is derived from an EMBL/GenBank/DDBJ whole genome shotgun (WGS) entry which is preliminary data.</text>
</comment>